<dbReference type="Pfam" id="PF13520">
    <property type="entry name" value="AA_permease_2"/>
    <property type="match status" value="1"/>
</dbReference>
<keyword evidence="3 5" id="KW-1133">Transmembrane helix</keyword>
<feature type="transmembrane region" description="Helical" evidence="5">
    <location>
        <begin position="166"/>
        <end position="183"/>
    </location>
</feature>
<feature type="transmembrane region" description="Helical" evidence="5">
    <location>
        <begin position="35"/>
        <end position="54"/>
    </location>
</feature>
<feature type="transmembrane region" description="Helical" evidence="5">
    <location>
        <begin position="66"/>
        <end position="86"/>
    </location>
</feature>
<comment type="subcellular location">
    <subcellularLocation>
        <location evidence="1">Membrane</location>
        <topology evidence="1">Multi-pass membrane protein</topology>
    </subcellularLocation>
</comment>
<evidence type="ECO:0000313" key="8">
    <source>
        <dbReference type="Proteomes" id="UP001152759"/>
    </source>
</evidence>
<dbReference type="Gene3D" id="1.20.1740.10">
    <property type="entry name" value="Amino acid/polyamine transporter I"/>
    <property type="match status" value="1"/>
</dbReference>
<dbReference type="GO" id="GO:0061459">
    <property type="term" value="F:L-arginine transmembrane transporter activity"/>
    <property type="evidence" value="ECO:0007669"/>
    <property type="project" value="TreeGrafter"/>
</dbReference>
<evidence type="ECO:0000256" key="4">
    <source>
        <dbReference type="ARBA" id="ARBA00023136"/>
    </source>
</evidence>
<dbReference type="EMBL" id="OU963863">
    <property type="protein sequence ID" value="CAH0765127.1"/>
    <property type="molecule type" value="Genomic_DNA"/>
</dbReference>
<dbReference type="GO" id="GO:0005886">
    <property type="term" value="C:plasma membrane"/>
    <property type="evidence" value="ECO:0007669"/>
    <property type="project" value="TreeGrafter"/>
</dbReference>
<feature type="transmembrane region" description="Helical" evidence="5">
    <location>
        <begin position="189"/>
        <end position="211"/>
    </location>
</feature>
<feature type="transmembrane region" description="Helical" evidence="5">
    <location>
        <begin position="98"/>
        <end position="116"/>
    </location>
</feature>
<dbReference type="GO" id="GO:0097638">
    <property type="term" value="P:L-arginine import across plasma membrane"/>
    <property type="evidence" value="ECO:0007669"/>
    <property type="project" value="TreeGrafter"/>
</dbReference>
<proteinExistence type="predicted"/>
<dbReference type="Pfam" id="PF13906">
    <property type="entry name" value="AA_permease_C"/>
    <property type="match status" value="1"/>
</dbReference>
<dbReference type="PANTHER" id="PTHR43243:SF95">
    <property type="entry name" value="LD37241P"/>
    <property type="match status" value="1"/>
</dbReference>
<evidence type="ECO:0000256" key="2">
    <source>
        <dbReference type="ARBA" id="ARBA00022692"/>
    </source>
</evidence>
<feature type="transmembrane region" description="Helical" evidence="5">
    <location>
        <begin position="325"/>
        <end position="349"/>
    </location>
</feature>
<feature type="transmembrane region" description="Helical" evidence="5">
    <location>
        <begin position="502"/>
        <end position="526"/>
    </location>
</feature>
<keyword evidence="8" id="KW-1185">Reference proteome</keyword>
<accession>A0A9P0G454</accession>
<organism evidence="7 8">
    <name type="scientific">Bemisia tabaci</name>
    <name type="common">Sweetpotato whitefly</name>
    <name type="synonym">Aleurodes tabaci</name>
    <dbReference type="NCBI Taxonomy" id="7038"/>
    <lineage>
        <taxon>Eukaryota</taxon>
        <taxon>Metazoa</taxon>
        <taxon>Ecdysozoa</taxon>
        <taxon>Arthropoda</taxon>
        <taxon>Hexapoda</taxon>
        <taxon>Insecta</taxon>
        <taxon>Pterygota</taxon>
        <taxon>Neoptera</taxon>
        <taxon>Paraneoptera</taxon>
        <taxon>Hemiptera</taxon>
        <taxon>Sternorrhyncha</taxon>
        <taxon>Aleyrodoidea</taxon>
        <taxon>Aleyrodidae</taxon>
        <taxon>Aleyrodinae</taxon>
        <taxon>Bemisia</taxon>
    </lineage>
</organism>
<sequence>MTFMRGVIGTLTRIKVSDEDIVDSDAPKLARVLDLFDLTLLGVGTTLGVGTYVLPGAVAKNTAGPAVTVCFAIAAVVSILAALCYAEFAARVPKAGSAYVYCYVTVGEFCAFIIGWNLLLEFVIGTASVAKAFTGYVDALFGGGYASMMQSVMPMHVSFLAQYPDLMALCVVLLFSLLLAWGVKESTFINNIFTTVNLVTVVIVIFAGIYVSKMSNWFIDPAMIPPEHKAAAGKGGFMPYGWSGVLAGAATCFYSFGGFDSICTTGEEAKNPQRTIPLAIVMTLAIVFVAYFGVSSVITMAWPYYDQHIDAPFPYVFDKTGLHAIKWIVTVGALFALCTSMLGVAFPLPRILYAMSSDGLIYKFFSRINAYTQTPVLATLISGLLAGIMAAMFDLTQLIDMMSIGTLMAYSIVALCVILLRYKEDESSVEDVSKKQNDFGSNKTEQYTFSSVLSILSTEKESSPTARTVFIARISTTIFCAVTIIQTLILVLSESIFSAESFWSVLSTLVVLANFVILGATMYVISLQPQSDTTYLKFRVPGVPVVPCCCIFMNTYLMAQLDFHTWVRFAVWLAVGFVIYFTYGIQHSVQGILDRQQAKQELKSQPPPPAQMYK</sequence>
<reference evidence="7" key="1">
    <citation type="submission" date="2021-12" db="EMBL/GenBank/DDBJ databases">
        <authorList>
            <person name="King R."/>
        </authorList>
    </citation>
    <scope>NUCLEOTIDE SEQUENCE</scope>
</reference>
<keyword evidence="4 5" id="KW-0472">Membrane</keyword>
<dbReference type="PIRSF" id="PIRSF006060">
    <property type="entry name" value="AA_transporter"/>
    <property type="match status" value="1"/>
</dbReference>
<keyword evidence="2 5" id="KW-0812">Transmembrane</keyword>
<evidence type="ECO:0000313" key="7">
    <source>
        <dbReference type="EMBL" id="CAH0765127.1"/>
    </source>
</evidence>
<dbReference type="InterPro" id="IPR029485">
    <property type="entry name" value="CAT_C"/>
</dbReference>
<feature type="transmembrane region" description="Helical" evidence="5">
    <location>
        <begin position="470"/>
        <end position="490"/>
    </location>
</feature>
<feature type="transmembrane region" description="Helical" evidence="5">
    <location>
        <begin position="565"/>
        <end position="585"/>
    </location>
</feature>
<dbReference type="AlphaFoldDB" id="A0A9P0G454"/>
<dbReference type="GO" id="GO:0000064">
    <property type="term" value="F:L-ornithine transmembrane transporter activity"/>
    <property type="evidence" value="ECO:0007669"/>
    <property type="project" value="TreeGrafter"/>
</dbReference>
<dbReference type="InterPro" id="IPR002293">
    <property type="entry name" value="AA/rel_permease1"/>
</dbReference>
<dbReference type="Proteomes" id="UP001152759">
    <property type="component" value="Chromosome 2"/>
</dbReference>
<feature type="transmembrane region" description="Helical" evidence="5">
    <location>
        <begin position="399"/>
        <end position="420"/>
    </location>
</feature>
<evidence type="ECO:0000256" key="5">
    <source>
        <dbReference type="SAM" id="Phobius"/>
    </source>
</evidence>
<feature type="transmembrane region" description="Helical" evidence="5">
    <location>
        <begin position="370"/>
        <end position="393"/>
    </location>
</feature>
<name>A0A9P0G454_BEMTA</name>
<evidence type="ECO:0000256" key="1">
    <source>
        <dbReference type="ARBA" id="ARBA00004141"/>
    </source>
</evidence>
<protein>
    <recommendedName>
        <fullName evidence="6">Cationic amino acid transporter C-terminal domain-containing protein</fullName>
    </recommendedName>
</protein>
<dbReference type="KEGG" id="btab:109032870"/>
<evidence type="ECO:0000259" key="6">
    <source>
        <dbReference type="Pfam" id="PF13906"/>
    </source>
</evidence>
<evidence type="ECO:0000256" key="3">
    <source>
        <dbReference type="ARBA" id="ARBA00022989"/>
    </source>
</evidence>
<feature type="transmembrane region" description="Helical" evidence="5">
    <location>
        <begin position="538"/>
        <end position="559"/>
    </location>
</feature>
<dbReference type="PANTHER" id="PTHR43243">
    <property type="entry name" value="INNER MEMBRANE TRANSPORTER YGJI-RELATED"/>
    <property type="match status" value="1"/>
</dbReference>
<dbReference type="FunFam" id="1.20.1740.10:FF:000010">
    <property type="entry name" value="probable cationic amino acid transporter"/>
    <property type="match status" value="1"/>
</dbReference>
<feature type="transmembrane region" description="Helical" evidence="5">
    <location>
        <begin position="278"/>
        <end position="305"/>
    </location>
</feature>
<dbReference type="GO" id="GO:0015189">
    <property type="term" value="F:L-lysine transmembrane transporter activity"/>
    <property type="evidence" value="ECO:0007669"/>
    <property type="project" value="TreeGrafter"/>
</dbReference>
<gene>
    <name evidence="7" type="ORF">BEMITA_LOCUS3393</name>
</gene>
<feature type="domain" description="Cationic amino acid transporter C-terminal" evidence="6">
    <location>
        <begin position="538"/>
        <end position="588"/>
    </location>
</feature>